<evidence type="ECO:0000259" key="5">
    <source>
        <dbReference type="Pfam" id="PF00296"/>
    </source>
</evidence>
<evidence type="ECO:0000256" key="4">
    <source>
        <dbReference type="ARBA" id="ARBA00023033"/>
    </source>
</evidence>
<dbReference type="Pfam" id="PF00296">
    <property type="entry name" value="Bac_luciferase"/>
    <property type="match status" value="1"/>
</dbReference>
<proteinExistence type="predicted"/>
<reference evidence="6 7" key="1">
    <citation type="submission" date="2017-05" db="EMBL/GenBank/DDBJ databases">
        <title>Biotechnological potential of actinobacteria isolated from South African environments.</title>
        <authorList>
            <person name="Le Roes-Hill M."/>
            <person name="Prins A."/>
            <person name="Durrell K.A."/>
        </authorList>
    </citation>
    <scope>NUCLEOTIDE SEQUENCE [LARGE SCALE GENOMIC DNA]</scope>
    <source>
        <strain evidence="6">M26</strain>
    </source>
</reference>
<dbReference type="Proteomes" id="UP000194761">
    <property type="component" value="Unassembled WGS sequence"/>
</dbReference>
<organism evidence="6 7">
    <name type="scientific">Streptosporangium minutum</name>
    <dbReference type="NCBI Taxonomy" id="569862"/>
    <lineage>
        <taxon>Bacteria</taxon>
        <taxon>Bacillati</taxon>
        <taxon>Actinomycetota</taxon>
        <taxon>Actinomycetes</taxon>
        <taxon>Streptosporangiales</taxon>
        <taxon>Streptosporangiaceae</taxon>
        <taxon>Streptosporangium</taxon>
    </lineage>
</organism>
<comment type="caution">
    <text evidence="6">The sequence shown here is derived from an EMBL/GenBank/DDBJ whole genome shotgun (WGS) entry which is preliminary data.</text>
</comment>
<feature type="domain" description="Luciferase-like" evidence="5">
    <location>
        <begin position="5"/>
        <end position="245"/>
    </location>
</feature>
<dbReference type="SUPFAM" id="SSF51679">
    <property type="entry name" value="Bacterial luciferase-like"/>
    <property type="match status" value="1"/>
</dbReference>
<keyword evidence="4" id="KW-0503">Monooxygenase</keyword>
<evidence type="ECO:0000313" key="7">
    <source>
        <dbReference type="Proteomes" id="UP000194761"/>
    </source>
</evidence>
<evidence type="ECO:0000313" key="6">
    <source>
        <dbReference type="EMBL" id="OUC92876.1"/>
    </source>
</evidence>
<dbReference type="InterPro" id="IPR011251">
    <property type="entry name" value="Luciferase-like_dom"/>
</dbReference>
<dbReference type="PANTHER" id="PTHR42847">
    <property type="entry name" value="ALKANESULFONATE MONOOXYGENASE"/>
    <property type="match status" value="1"/>
</dbReference>
<keyword evidence="3" id="KW-0560">Oxidoreductase</keyword>
<dbReference type="AlphaFoldDB" id="A0A243RDT2"/>
<dbReference type="InterPro" id="IPR036661">
    <property type="entry name" value="Luciferase-like_sf"/>
</dbReference>
<evidence type="ECO:0000256" key="3">
    <source>
        <dbReference type="ARBA" id="ARBA00023002"/>
    </source>
</evidence>
<name>A0A243RDT2_9ACTN</name>
<dbReference type="GO" id="GO:0046306">
    <property type="term" value="P:alkanesulfonate catabolic process"/>
    <property type="evidence" value="ECO:0007669"/>
    <property type="project" value="TreeGrafter"/>
</dbReference>
<keyword evidence="1" id="KW-0285">Flavoprotein</keyword>
<sequence length="307" mass="33208">MARFLITLPGRADGGRGARPAFPDSVTDLRQAFGPFDHLAQVGRAAEIAGFHGALAPFDPEGDESLVVAAGLLRQSRRLRAVAGFHPGIATPVYAAKVSASLQRFSGDRLDWRLVVDLDPAVARAQGDFLEGPDRYARAEEFLTVAKGVWSEEDYTYEGRFYQVLAGGFQSPLAGRAFPRVHLSGTSKEALELSARHADVHVFDPEDDIEAAGPPGVTYGLRIPVLARDDDDEAWEAARRLSSGTAPGTSLRNGLVGSFETVAAGIRDYIDRGVGVFFLEAAPYVEETYRLGERLLPLLTKEGARVR</sequence>
<dbReference type="PANTHER" id="PTHR42847:SF4">
    <property type="entry name" value="ALKANESULFONATE MONOOXYGENASE-RELATED"/>
    <property type="match status" value="1"/>
</dbReference>
<dbReference type="Gene3D" id="3.20.20.30">
    <property type="entry name" value="Luciferase-like domain"/>
    <property type="match status" value="1"/>
</dbReference>
<dbReference type="GO" id="GO:0008726">
    <property type="term" value="F:alkanesulfonate monooxygenase activity"/>
    <property type="evidence" value="ECO:0007669"/>
    <property type="project" value="TreeGrafter"/>
</dbReference>
<evidence type="ECO:0000256" key="1">
    <source>
        <dbReference type="ARBA" id="ARBA00022630"/>
    </source>
</evidence>
<dbReference type="InterPro" id="IPR050172">
    <property type="entry name" value="SsuD_RutA_monooxygenase"/>
</dbReference>
<keyword evidence="2" id="KW-0288">FMN</keyword>
<evidence type="ECO:0000256" key="2">
    <source>
        <dbReference type="ARBA" id="ARBA00022643"/>
    </source>
</evidence>
<protein>
    <recommendedName>
        <fullName evidence="5">Luciferase-like domain-containing protein</fullName>
    </recommendedName>
</protein>
<dbReference type="RefSeq" id="WP_086576590.1">
    <property type="nucleotide sequence ID" value="NZ_NGFP01000157.1"/>
</dbReference>
<gene>
    <name evidence="6" type="ORF">CA984_28355</name>
</gene>
<keyword evidence="7" id="KW-1185">Reference proteome</keyword>
<dbReference type="EMBL" id="NGFP01000157">
    <property type="protein sequence ID" value="OUC92876.1"/>
    <property type="molecule type" value="Genomic_DNA"/>
</dbReference>
<accession>A0A243RDT2</accession>